<feature type="region of interest" description="Disordered" evidence="1">
    <location>
        <begin position="1"/>
        <end position="90"/>
    </location>
</feature>
<proteinExistence type="predicted"/>
<feature type="transmembrane region" description="Helical" evidence="2">
    <location>
        <begin position="128"/>
        <end position="149"/>
    </location>
</feature>
<dbReference type="EMBL" id="MU003853">
    <property type="protein sequence ID" value="KAF2717064.1"/>
    <property type="molecule type" value="Genomic_DNA"/>
</dbReference>
<organism evidence="3 4">
    <name type="scientific">Polychaeton citri CBS 116435</name>
    <dbReference type="NCBI Taxonomy" id="1314669"/>
    <lineage>
        <taxon>Eukaryota</taxon>
        <taxon>Fungi</taxon>
        <taxon>Dikarya</taxon>
        <taxon>Ascomycota</taxon>
        <taxon>Pezizomycotina</taxon>
        <taxon>Dothideomycetes</taxon>
        <taxon>Dothideomycetidae</taxon>
        <taxon>Capnodiales</taxon>
        <taxon>Capnodiaceae</taxon>
        <taxon>Polychaeton</taxon>
    </lineage>
</organism>
<evidence type="ECO:0000313" key="3">
    <source>
        <dbReference type="EMBL" id="KAF2717064.1"/>
    </source>
</evidence>
<dbReference type="Proteomes" id="UP000799441">
    <property type="component" value="Unassembled WGS sequence"/>
</dbReference>
<keyword evidence="2" id="KW-0472">Membrane</keyword>
<sequence length="177" mass="19131">MSRATPIRRTVRLALSRQPARVKHLARRSNATDSSNTNAAAAAAAAAPRYAPTEPPSTSPLNPAASLPGADPLTPIPPSGHDSSQAHSAALDAAIAHRLAAGTRFDAPRSQKQQPQRIPRLQGGYGPAVYLGTLFLGLAATVPLTYWYYGYRKEQMDRKRYQLLMEAQERYKARGGN</sequence>
<protein>
    <submittedName>
        <fullName evidence="3">Uncharacterized protein</fullName>
    </submittedName>
</protein>
<reference evidence="3" key="1">
    <citation type="journal article" date="2020" name="Stud. Mycol.">
        <title>101 Dothideomycetes genomes: a test case for predicting lifestyles and emergence of pathogens.</title>
        <authorList>
            <person name="Haridas S."/>
            <person name="Albert R."/>
            <person name="Binder M."/>
            <person name="Bloem J."/>
            <person name="Labutti K."/>
            <person name="Salamov A."/>
            <person name="Andreopoulos B."/>
            <person name="Baker S."/>
            <person name="Barry K."/>
            <person name="Bills G."/>
            <person name="Bluhm B."/>
            <person name="Cannon C."/>
            <person name="Castanera R."/>
            <person name="Culley D."/>
            <person name="Daum C."/>
            <person name="Ezra D."/>
            <person name="Gonzalez J."/>
            <person name="Henrissat B."/>
            <person name="Kuo A."/>
            <person name="Liang C."/>
            <person name="Lipzen A."/>
            <person name="Lutzoni F."/>
            <person name="Magnuson J."/>
            <person name="Mondo S."/>
            <person name="Nolan M."/>
            <person name="Ohm R."/>
            <person name="Pangilinan J."/>
            <person name="Park H.-J."/>
            <person name="Ramirez L."/>
            <person name="Alfaro M."/>
            <person name="Sun H."/>
            <person name="Tritt A."/>
            <person name="Yoshinaga Y."/>
            <person name="Zwiers L.-H."/>
            <person name="Turgeon B."/>
            <person name="Goodwin S."/>
            <person name="Spatafora J."/>
            <person name="Crous P."/>
            <person name="Grigoriev I."/>
        </authorList>
    </citation>
    <scope>NUCLEOTIDE SEQUENCE</scope>
    <source>
        <strain evidence="3">CBS 116435</strain>
    </source>
</reference>
<dbReference type="AlphaFoldDB" id="A0A9P4Q2S3"/>
<keyword evidence="2" id="KW-1133">Transmembrane helix</keyword>
<comment type="caution">
    <text evidence="3">The sequence shown here is derived from an EMBL/GenBank/DDBJ whole genome shotgun (WGS) entry which is preliminary data.</text>
</comment>
<gene>
    <name evidence="3" type="ORF">K431DRAFT_307252</name>
</gene>
<keyword evidence="2" id="KW-0812">Transmembrane</keyword>
<evidence type="ECO:0000313" key="4">
    <source>
        <dbReference type="Proteomes" id="UP000799441"/>
    </source>
</evidence>
<evidence type="ECO:0000256" key="1">
    <source>
        <dbReference type="SAM" id="MobiDB-lite"/>
    </source>
</evidence>
<feature type="compositionally biased region" description="Polar residues" evidence="1">
    <location>
        <begin position="29"/>
        <end position="38"/>
    </location>
</feature>
<evidence type="ECO:0000256" key="2">
    <source>
        <dbReference type="SAM" id="Phobius"/>
    </source>
</evidence>
<name>A0A9P4Q2S3_9PEZI</name>
<accession>A0A9P4Q2S3</accession>
<keyword evidence="4" id="KW-1185">Reference proteome</keyword>
<feature type="compositionally biased region" description="Low complexity" evidence="1">
    <location>
        <begin position="81"/>
        <end position="90"/>
    </location>
</feature>